<organism evidence="2 3">
    <name type="scientific">Vespula pensylvanica</name>
    <name type="common">Western yellow jacket</name>
    <name type="synonym">Wasp</name>
    <dbReference type="NCBI Taxonomy" id="30213"/>
    <lineage>
        <taxon>Eukaryota</taxon>
        <taxon>Metazoa</taxon>
        <taxon>Ecdysozoa</taxon>
        <taxon>Arthropoda</taxon>
        <taxon>Hexapoda</taxon>
        <taxon>Insecta</taxon>
        <taxon>Pterygota</taxon>
        <taxon>Neoptera</taxon>
        <taxon>Endopterygota</taxon>
        <taxon>Hymenoptera</taxon>
        <taxon>Apocrita</taxon>
        <taxon>Aculeata</taxon>
        <taxon>Vespoidea</taxon>
        <taxon>Vespidae</taxon>
        <taxon>Vespinae</taxon>
        <taxon>Vespula</taxon>
    </lineage>
</organism>
<proteinExistence type="predicted"/>
<gene>
    <name evidence="2" type="ORF">H0235_012598</name>
</gene>
<name>A0A834U4N1_VESPE</name>
<keyword evidence="3" id="KW-1185">Reference proteome</keyword>
<sequence>MTDSKKTVEKLKTMGYEISKLSYNVKHRATKQLLPFFFVDLISKHNNKQIYSLNRLLNIKIITESPQKRTRTKTRKCGEKHPANVCVAYITAWKRKYKSYNIYQPYDMRVKTQQYRSEDLSYASFTKQPQIRGIIEEENINEETMNNCLQHKNEEITMINNENNDTNEKSNIVIIHLYITSLHVLIVNQTY</sequence>
<dbReference type="EMBL" id="JACSDY010000011">
    <property type="protein sequence ID" value="KAF7416006.1"/>
    <property type="molecule type" value="Genomic_DNA"/>
</dbReference>
<dbReference type="InterPro" id="IPR006579">
    <property type="entry name" value="Pre_C2HC_dom"/>
</dbReference>
<comment type="caution">
    <text evidence="2">The sequence shown here is derived from an EMBL/GenBank/DDBJ whole genome shotgun (WGS) entry which is preliminary data.</text>
</comment>
<dbReference type="Proteomes" id="UP000600918">
    <property type="component" value="Unassembled WGS sequence"/>
</dbReference>
<accession>A0A834U4N1</accession>
<evidence type="ECO:0000313" key="3">
    <source>
        <dbReference type="Proteomes" id="UP000600918"/>
    </source>
</evidence>
<dbReference type="Pfam" id="PF07530">
    <property type="entry name" value="PRE_C2HC"/>
    <property type="match status" value="1"/>
</dbReference>
<feature type="domain" description="Pre-C2HC" evidence="1">
    <location>
        <begin position="8"/>
        <end position="70"/>
    </location>
</feature>
<reference evidence="2" key="1">
    <citation type="journal article" date="2020" name="G3 (Bethesda)">
        <title>High-Quality Assemblies for Three Invasive Social Wasps from the &lt;i&gt;Vespula&lt;/i&gt; Genus.</title>
        <authorList>
            <person name="Harrop T.W.R."/>
            <person name="Guhlin J."/>
            <person name="McLaughlin G.M."/>
            <person name="Permina E."/>
            <person name="Stockwell P."/>
            <person name="Gilligan J."/>
            <person name="Le Lec M.F."/>
            <person name="Gruber M.A.M."/>
            <person name="Quinn O."/>
            <person name="Lovegrove M."/>
            <person name="Duncan E.J."/>
            <person name="Remnant E.J."/>
            <person name="Van Eeckhoven J."/>
            <person name="Graham B."/>
            <person name="Knapp R.A."/>
            <person name="Langford K.W."/>
            <person name="Kronenberg Z."/>
            <person name="Press M.O."/>
            <person name="Eacker S.M."/>
            <person name="Wilson-Rankin E.E."/>
            <person name="Purcell J."/>
            <person name="Lester P.J."/>
            <person name="Dearden P.K."/>
        </authorList>
    </citation>
    <scope>NUCLEOTIDE SEQUENCE</scope>
    <source>
        <strain evidence="2">Volc-1</strain>
    </source>
</reference>
<evidence type="ECO:0000313" key="2">
    <source>
        <dbReference type="EMBL" id="KAF7416006.1"/>
    </source>
</evidence>
<evidence type="ECO:0000259" key="1">
    <source>
        <dbReference type="Pfam" id="PF07530"/>
    </source>
</evidence>
<dbReference type="AlphaFoldDB" id="A0A834U4N1"/>
<protein>
    <recommendedName>
        <fullName evidence="1">Pre-C2HC domain-containing protein</fullName>
    </recommendedName>
</protein>